<evidence type="ECO:0000256" key="1">
    <source>
        <dbReference type="SAM" id="SignalP"/>
    </source>
</evidence>
<sequence>MVRRGLTLATAALATAVTAALVTATPAQAAVVDVTFGPTSIGDYCHARVSSSSWIGFYESGGLRCYAGGMGGALQYAGSGDSYLACKYLTTDVVMSASRGASDALVCRVVR</sequence>
<name>A0A7Y6M314_9ACTN</name>
<organism evidence="2 3">
    <name type="scientific">Nonomuraea montanisoli</name>
    <dbReference type="NCBI Taxonomy" id="2741721"/>
    <lineage>
        <taxon>Bacteria</taxon>
        <taxon>Bacillati</taxon>
        <taxon>Actinomycetota</taxon>
        <taxon>Actinomycetes</taxon>
        <taxon>Streptosporangiales</taxon>
        <taxon>Streptosporangiaceae</taxon>
        <taxon>Nonomuraea</taxon>
    </lineage>
</organism>
<reference evidence="2 3" key="1">
    <citation type="submission" date="2020-06" db="EMBL/GenBank/DDBJ databases">
        <title>Nonomuraea sp. SMC257, a novel actinomycete isolated from soil.</title>
        <authorList>
            <person name="Chanama M."/>
        </authorList>
    </citation>
    <scope>NUCLEOTIDE SEQUENCE [LARGE SCALE GENOMIC DNA]</scope>
    <source>
        <strain evidence="2 3">SMC257</strain>
    </source>
</reference>
<dbReference type="Proteomes" id="UP000586042">
    <property type="component" value="Unassembled WGS sequence"/>
</dbReference>
<dbReference type="EMBL" id="JABWGN010000004">
    <property type="protein sequence ID" value="NUW31985.1"/>
    <property type="molecule type" value="Genomic_DNA"/>
</dbReference>
<proteinExistence type="predicted"/>
<dbReference type="RefSeq" id="WP_175589434.1">
    <property type="nucleotide sequence ID" value="NZ_JABWGN010000004.1"/>
</dbReference>
<keyword evidence="3" id="KW-1185">Reference proteome</keyword>
<protein>
    <recommendedName>
        <fullName evidence="4">Streptomyces killer toxin-like beta/gamma crystallin domain-containing protein</fullName>
    </recommendedName>
</protein>
<feature type="signal peptide" evidence="1">
    <location>
        <begin position="1"/>
        <end position="29"/>
    </location>
</feature>
<evidence type="ECO:0000313" key="3">
    <source>
        <dbReference type="Proteomes" id="UP000586042"/>
    </source>
</evidence>
<evidence type="ECO:0008006" key="4">
    <source>
        <dbReference type="Google" id="ProtNLM"/>
    </source>
</evidence>
<gene>
    <name evidence="2" type="ORF">HTZ77_11170</name>
</gene>
<comment type="caution">
    <text evidence="2">The sequence shown here is derived from an EMBL/GenBank/DDBJ whole genome shotgun (WGS) entry which is preliminary data.</text>
</comment>
<feature type="chain" id="PRO_5030737360" description="Streptomyces killer toxin-like beta/gamma crystallin domain-containing protein" evidence="1">
    <location>
        <begin position="30"/>
        <end position="111"/>
    </location>
</feature>
<accession>A0A7Y6M314</accession>
<dbReference type="AlphaFoldDB" id="A0A7Y6M314"/>
<evidence type="ECO:0000313" key="2">
    <source>
        <dbReference type="EMBL" id="NUW31985.1"/>
    </source>
</evidence>
<keyword evidence="1" id="KW-0732">Signal</keyword>